<dbReference type="AlphaFoldDB" id="A0A7Y4DXV6"/>
<dbReference type="RefSeq" id="WP_019274913.1">
    <property type="nucleotide sequence ID" value="NZ_CP009264.1"/>
</dbReference>
<evidence type="ECO:0000313" key="5">
    <source>
        <dbReference type="Proteomes" id="UP000576645"/>
    </source>
</evidence>
<evidence type="ECO:0000313" key="2">
    <source>
        <dbReference type="EMBL" id="KJY77789.1"/>
    </source>
</evidence>
<dbReference type="KEGG" id="vct:JV59_29940"/>
<reference evidence="2" key="2">
    <citation type="journal article" date="2015" name="BMC Genomics">
        <title>Genome mining reveals unlocked bioactive potential of marine Gram-negative bacteria.</title>
        <authorList>
            <person name="Machado H."/>
            <person name="Sonnenschein E.C."/>
            <person name="Melchiorsen J."/>
            <person name="Gram L."/>
        </authorList>
    </citation>
    <scope>NUCLEOTIDE SEQUENCE</scope>
    <source>
        <strain evidence="2">S2052</strain>
    </source>
</reference>
<keyword evidence="4" id="KW-1185">Reference proteome</keyword>
<dbReference type="EMBL" id="JXXR01000001">
    <property type="protein sequence ID" value="KJY77789.1"/>
    <property type="molecule type" value="Genomic_DNA"/>
</dbReference>
<evidence type="ECO:0000313" key="1">
    <source>
        <dbReference type="EMBL" id="AIW19102.1"/>
    </source>
</evidence>
<gene>
    <name evidence="3" type="ORF">F0238_12425</name>
    <name evidence="1" type="ORF">IX92_08575</name>
    <name evidence="2" type="ORF">TW71_01795</name>
</gene>
<reference evidence="1 4" key="1">
    <citation type="submission" date="2014-10" db="EMBL/GenBank/DDBJ databases">
        <title>The Complete Genome Sequence for the Shellfish Pathogen Vibrio coralliilyticus RE98 Isolated from a Shellfish Hatchery.</title>
        <authorList>
            <person name="Richards G.P."/>
            <person name="Bono J.L."/>
            <person name="Watson M.A."/>
            <person name="Needleman D.S."/>
        </authorList>
    </citation>
    <scope>NUCLEOTIDE SEQUENCE [LARGE SCALE GENOMIC DNA]</scope>
    <source>
        <strain evidence="1 4">RE98</strain>
    </source>
</reference>
<dbReference type="EMBL" id="VTXP01000005">
    <property type="protein sequence ID" value="NOJ23533.1"/>
    <property type="molecule type" value="Genomic_DNA"/>
</dbReference>
<proteinExistence type="predicted"/>
<evidence type="ECO:0000313" key="4">
    <source>
        <dbReference type="Proteomes" id="UP000030081"/>
    </source>
</evidence>
<sequence>MRQQYHFRQSEQGLLAWDVLRLIEITKKLPIIDVPISDISELDEEFWYELGGAKPTCRSVLEHAALINYVDLSYPIILCHQGRIMDGMHRVCKALLMGQNSIRAVQLPEYVEPDYIGVDPEDLPYDDETT</sequence>
<protein>
    <recommendedName>
        <fullName evidence="6">Chromosome partitioning protein ParB</fullName>
    </recommendedName>
</protein>
<name>A0A7Y4DXV6_9VIBR</name>
<organism evidence="2">
    <name type="scientific">Vibrio coralliilyticus</name>
    <dbReference type="NCBI Taxonomy" id="190893"/>
    <lineage>
        <taxon>Bacteria</taxon>
        <taxon>Pseudomonadati</taxon>
        <taxon>Pseudomonadota</taxon>
        <taxon>Gammaproteobacteria</taxon>
        <taxon>Vibrionales</taxon>
        <taxon>Vibrionaceae</taxon>
        <taxon>Vibrio</taxon>
    </lineage>
</organism>
<dbReference type="Proteomes" id="UP000030081">
    <property type="component" value="Chromosome 1"/>
</dbReference>
<accession>A0A7Y4DXV6</accession>
<reference evidence="3 5" key="3">
    <citation type="submission" date="2019-09" db="EMBL/GenBank/DDBJ databases">
        <title>Draft genome sequencing and comparative genomics of hatchery-associated Vibrios.</title>
        <authorList>
            <person name="Kehlet-Delgado H."/>
            <person name="Mueller R.S."/>
        </authorList>
    </citation>
    <scope>NUCLEOTIDE SEQUENCE [LARGE SCALE GENOMIC DNA]</scope>
    <source>
        <strain evidence="3 5">09-121-3</strain>
    </source>
</reference>
<evidence type="ECO:0000313" key="3">
    <source>
        <dbReference type="EMBL" id="NOJ23533.1"/>
    </source>
</evidence>
<dbReference type="OrthoDB" id="7856828at2"/>
<dbReference type="KEGG" id="vcy:IX92_08575"/>
<dbReference type="GeneID" id="93941840"/>
<evidence type="ECO:0008006" key="6">
    <source>
        <dbReference type="Google" id="ProtNLM"/>
    </source>
</evidence>
<dbReference type="Proteomes" id="UP000576645">
    <property type="component" value="Unassembled WGS sequence"/>
</dbReference>
<dbReference type="EMBL" id="CP009617">
    <property type="protein sequence ID" value="AIW19102.1"/>
    <property type="molecule type" value="Genomic_DNA"/>
</dbReference>